<evidence type="ECO:0000256" key="2">
    <source>
        <dbReference type="ARBA" id="ARBA00022737"/>
    </source>
</evidence>
<dbReference type="EMBL" id="CAXAMN010000559">
    <property type="protein sequence ID" value="CAK8989521.1"/>
    <property type="molecule type" value="Genomic_DNA"/>
</dbReference>
<protein>
    <submittedName>
        <fullName evidence="3">Uncharacterized protein</fullName>
    </submittedName>
</protein>
<accession>A0ABP0HH54</accession>
<gene>
    <name evidence="3" type="ORF">CCMP2556_LOCUS1700</name>
</gene>
<organism evidence="3 4">
    <name type="scientific">Durusdinium trenchii</name>
    <dbReference type="NCBI Taxonomy" id="1381693"/>
    <lineage>
        <taxon>Eukaryota</taxon>
        <taxon>Sar</taxon>
        <taxon>Alveolata</taxon>
        <taxon>Dinophyceae</taxon>
        <taxon>Suessiales</taxon>
        <taxon>Symbiodiniaceae</taxon>
        <taxon>Durusdinium</taxon>
    </lineage>
</organism>
<keyword evidence="2" id="KW-0677">Repeat</keyword>
<proteinExistence type="predicted"/>
<comment type="caution">
    <text evidence="3">The sequence shown here is derived from an EMBL/GenBank/DDBJ whole genome shotgun (WGS) entry which is preliminary data.</text>
</comment>
<keyword evidence="1" id="KW-0853">WD repeat</keyword>
<keyword evidence="4" id="KW-1185">Reference proteome</keyword>
<dbReference type="InterPro" id="IPR001680">
    <property type="entry name" value="WD40_rpt"/>
</dbReference>
<dbReference type="InterPro" id="IPR015943">
    <property type="entry name" value="WD40/YVTN_repeat-like_dom_sf"/>
</dbReference>
<sequence length="408" mass="44392">MGHGCEKCYQESSVSHSLESLGEPILEDETRETNEAAILKTLRSNLLHRCTSIASDLTEHVAKVAASFSNGSVALLDFGPDVVAALSFPCSQREIEIKTSAITPNQRLCGTDEASPKHKQLLVGTEAGIATVWRMDRHLEDPCQWQAHSVTPSPGRFAGISAVGIGNQELFTGGADGSMCIWSQPGRSGDRLLRKIPAHGGAVTCVESAGPAQAFSAGEDGYVRYWSAEVATPSSMETTCDAELPLHNRDCRERTPQSPIYSMCVDRRLSRVLAGAEDGCIRLWDTMVWRPTKRSPHISASEEEPPSLTAVRFNTGEAFYHEFVSGAADGSWCLWDLREAQPVNGAKDPEKSKLMSVALHGARLLTCAENGLLVLWDLRANKVLRKVAPMDGQYLRRSRKGSGTQART</sequence>
<evidence type="ECO:0000313" key="3">
    <source>
        <dbReference type="EMBL" id="CAK8989521.1"/>
    </source>
</evidence>
<dbReference type="Proteomes" id="UP001642484">
    <property type="component" value="Unassembled WGS sequence"/>
</dbReference>
<dbReference type="Pfam" id="PF00400">
    <property type="entry name" value="WD40"/>
    <property type="match status" value="2"/>
</dbReference>
<dbReference type="SMART" id="SM00320">
    <property type="entry name" value="WD40"/>
    <property type="match status" value="5"/>
</dbReference>
<dbReference type="InterPro" id="IPR036322">
    <property type="entry name" value="WD40_repeat_dom_sf"/>
</dbReference>
<dbReference type="SUPFAM" id="SSF50978">
    <property type="entry name" value="WD40 repeat-like"/>
    <property type="match status" value="1"/>
</dbReference>
<dbReference type="Gene3D" id="2.130.10.10">
    <property type="entry name" value="YVTN repeat-like/Quinoprotein amine dehydrogenase"/>
    <property type="match status" value="1"/>
</dbReference>
<dbReference type="PANTHER" id="PTHR19848:SF8">
    <property type="entry name" value="F-BOX AND WD REPEAT DOMAIN CONTAINING 7"/>
    <property type="match status" value="1"/>
</dbReference>
<reference evidence="3 4" key="1">
    <citation type="submission" date="2024-02" db="EMBL/GenBank/DDBJ databases">
        <authorList>
            <person name="Chen Y."/>
            <person name="Shah S."/>
            <person name="Dougan E. K."/>
            <person name="Thang M."/>
            <person name="Chan C."/>
        </authorList>
    </citation>
    <scope>NUCLEOTIDE SEQUENCE [LARGE SCALE GENOMIC DNA]</scope>
</reference>
<dbReference type="PANTHER" id="PTHR19848">
    <property type="entry name" value="WD40 REPEAT PROTEIN"/>
    <property type="match status" value="1"/>
</dbReference>
<evidence type="ECO:0000256" key="1">
    <source>
        <dbReference type="ARBA" id="ARBA00022574"/>
    </source>
</evidence>
<evidence type="ECO:0000313" key="4">
    <source>
        <dbReference type="Proteomes" id="UP001642484"/>
    </source>
</evidence>
<name>A0ABP0HH54_9DINO</name>